<proteinExistence type="predicted"/>
<evidence type="ECO:0000313" key="8">
    <source>
        <dbReference type="EMBL" id="KAF3443580.1"/>
    </source>
</evidence>
<dbReference type="Proteomes" id="UP000796880">
    <property type="component" value="Unassembled WGS sequence"/>
</dbReference>
<feature type="domain" description="Reticulon" evidence="7">
    <location>
        <begin position="63"/>
        <end position="112"/>
    </location>
</feature>
<evidence type="ECO:0000256" key="3">
    <source>
        <dbReference type="ARBA" id="ARBA00022824"/>
    </source>
</evidence>
<keyword evidence="4 6" id="KW-1133">Transmembrane helix</keyword>
<comment type="subcellular location">
    <subcellularLocation>
        <location evidence="1">Endoplasmic reticulum membrane</location>
        <topology evidence="1">Multi-pass membrane protein</topology>
    </subcellularLocation>
</comment>
<evidence type="ECO:0000259" key="7">
    <source>
        <dbReference type="Pfam" id="PF02453"/>
    </source>
</evidence>
<evidence type="ECO:0000256" key="1">
    <source>
        <dbReference type="ARBA" id="ARBA00004477"/>
    </source>
</evidence>
<keyword evidence="2 6" id="KW-0812">Transmembrane</keyword>
<dbReference type="EMBL" id="VOIH02000006">
    <property type="protein sequence ID" value="KAF3443580.1"/>
    <property type="molecule type" value="Genomic_DNA"/>
</dbReference>
<keyword evidence="5 6" id="KW-0472">Membrane</keyword>
<dbReference type="GO" id="GO:0009617">
    <property type="term" value="P:response to bacterium"/>
    <property type="evidence" value="ECO:0007669"/>
    <property type="project" value="InterPro"/>
</dbReference>
<dbReference type="AlphaFoldDB" id="A0A8K0H0W5"/>
<dbReference type="GO" id="GO:0005789">
    <property type="term" value="C:endoplasmic reticulum membrane"/>
    <property type="evidence" value="ECO:0007669"/>
    <property type="project" value="UniProtKB-SubCell"/>
</dbReference>
<comment type="caution">
    <text evidence="8">The sequence shown here is derived from an EMBL/GenBank/DDBJ whole genome shotgun (WGS) entry which is preliminary data.</text>
</comment>
<dbReference type="PANTHER" id="PTHR10994:SF62">
    <property type="entry name" value="RETICULON-LIKE PROTEIN B8"/>
    <property type="match status" value="1"/>
</dbReference>
<accession>A0A8K0H0W5</accession>
<dbReference type="InterPro" id="IPR003388">
    <property type="entry name" value="Reticulon"/>
</dbReference>
<gene>
    <name evidence="8" type="ORF">FNV43_RR13267</name>
</gene>
<feature type="transmembrane region" description="Helical" evidence="6">
    <location>
        <begin position="133"/>
        <end position="153"/>
    </location>
</feature>
<protein>
    <recommendedName>
        <fullName evidence="7">Reticulon domain-containing protein</fullName>
    </recommendedName>
</protein>
<evidence type="ECO:0000256" key="6">
    <source>
        <dbReference type="SAM" id="Phobius"/>
    </source>
</evidence>
<evidence type="ECO:0000256" key="2">
    <source>
        <dbReference type="ARBA" id="ARBA00022692"/>
    </source>
</evidence>
<dbReference type="PANTHER" id="PTHR10994">
    <property type="entry name" value="RETICULON"/>
    <property type="match status" value="1"/>
</dbReference>
<sequence>MPEKSTAENLFNNLVETIAESAGKHNAVSFLRKRKQTQSPPSSFVVWLPEACSLPLGWWKIWCFSRATAVWVLFEWLNYHLLSFIFFALVLGLLAQFVLKNASGLLNRSPSKDIACGGNLKQLLVIMWMPNRLGGILHVLLMTMLLVPLELFFKKTFSQMNTFPDMGFGKSSGYAELQTRIFLAQLSGFVIKSVASFLPETHHCTVDAVIAMFCGAHIAVLYEEYEDQIDSFVYKVLDHLQHNYKKLDAGVLSRIPKGKKVE</sequence>
<evidence type="ECO:0000256" key="5">
    <source>
        <dbReference type="ARBA" id="ARBA00023136"/>
    </source>
</evidence>
<keyword evidence="3" id="KW-0256">Endoplasmic reticulum</keyword>
<reference evidence="8" key="1">
    <citation type="submission" date="2020-03" db="EMBL/GenBank/DDBJ databases">
        <title>A high-quality chromosome-level genome assembly of a woody plant with both climbing and erect habits, Rhamnella rubrinervis.</title>
        <authorList>
            <person name="Lu Z."/>
            <person name="Yang Y."/>
            <person name="Zhu X."/>
            <person name="Sun Y."/>
        </authorList>
    </citation>
    <scope>NUCLEOTIDE SEQUENCE</scope>
    <source>
        <strain evidence="8">BYM</strain>
        <tissue evidence="8">Leaf</tissue>
    </source>
</reference>
<dbReference type="OrthoDB" id="567788at2759"/>
<organism evidence="8 9">
    <name type="scientific">Rhamnella rubrinervis</name>
    <dbReference type="NCBI Taxonomy" id="2594499"/>
    <lineage>
        <taxon>Eukaryota</taxon>
        <taxon>Viridiplantae</taxon>
        <taxon>Streptophyta</taxon>
        <taxon>Embryophyta</taxon>
        <taxon>Tracheophyta</taxon>
        <taxon>Spermatophyta</taxon>
        <taxon>Magnoliopsida</taxon>
        <taxon>eudicotyledons</taxon>
        <taxon>Gunneridae</taxon>
        <taxon>Pentapetalae</taxon>
        <taxon>rosids</taxon>
        <taxon>fabids</taxon>
        <taxon>Rosales</taxon>
        <taxon>Rhamnaceae</taxon>
        <taxon>rhamnoid group</taxon>
        <taxon>Rhamneae</taxon>
        <taxon>Rhamnella</taxon>
    </lineage>
</organism>
<dbReference type="InterPro" id="IPR045064">
    <property type="entry name" value="Reticulon-like"/>
</dbReference>
<dbReference type="Pfam" id="PF02453">
    <property type="entry name" value="Reticulon"/>
    <property type="match status" value="1"/>
</dbReference>
<feature type="transmembrane region" description="Helical" evidence="6">
    <location>
        <begin position="81"/>
        <end position="99"/>
    </location>
</feature>
<name>A0A8K0H0W5_9ROSA</name>
<keyword evidence="9" id="KW-1185">Reference proteome</keyword>
<evidence type="ECO:0000313" key="9">
    <source>
        <dbReference type="Proteomes" id="UP000796880"/>
    </source>
</evidence>
<evidence type="ECO:0000256" key="4">
    <source>
        <dbReference type="ARBA" id="ARBA00022989"/>
    </source>
</evidence>